<protein>
    <submittedName>
        <fullName evidence="2">Uncharacterized protein</fullName>
    </submittedName>
</protein>
<feature type="region of interest" description="Disordered" evidence="1">
    <location>
        <begin position="91"/>
        <end position="117"/>
    </location>
</feature>
<comment type="caution">
    <text evidence="2">The sequence shown here is derived from an EMBL/GenBank/DDBJ whole genome shotgun (WGS) entry which is preliminary data.</text>
</comment>
<dbReference type="Proteomes" id="UP000216001">
    <property type="component" value="Unassembled WGS sequence"/>
</dbReference>
<evidence type="ECO:0000313" key="2">
    <source>
        <dbReference type="EMBL" id="OZS73433.1"/>
    </source>
</evidence>
<dbReference type="EMBL" id="NOWC01000022">
    <property type="protein sequence ID" value="OZS73433.1"/>
    <property type="molecule type" value="Genomic_DNA"/>
</dbReference>
<evidence type="ECO:0000313" key="3">
    <source>
        <dbReference type="Proteomes" id="UP000216001"/>
    </source>
</evidence>
<name>A0A264VQ47_PRORE</name>
<dbReference type="STRING" id="587.RB151_033180"/>
<evidence type="ECO:0000256" key="1">
    <source>
        <dbReference type="SAM" id="MobiDB-lite"/>
    </source>
</evidence>
<gene>
    <name evidence="2" type="ORF">CHI95_17150</name>
</gene>
<organism evidence="2 3">
    <name type="scientific">Providencia rettgeri</name>
    <dbReference type="NCBI Taxonomy" id="587"/>
    <lineage>
        <taxon>Bacteria</taxon>
        <taxon>Pseudomonadati</taxon>
        <taxon>Pseudomonadota</taxon>
        <taxon>Gammaproteobacteria</taxon>
        <taxon>Enterobacterales</taxon>
        <taxon>Morganellaceae</taxon>
        <taxon>Providencia</taxon>
    </lineage>
</organism>
<sequence length="155" mass="17633">MITEYQYTQGIEVIRIGREFKTINAAILKNVASYSPSAAHRTFEMLEKIGCIKYVGNFPAGKAKQRSKQYSIDPHAITKLKAVWETKLEEKEKPKRAEKLKAQPPAEPKKVDEIKKREPEPRFECGIKVVEKAYIGDMGSETLKKLDRLLVGVRA</sequence>
<dbReference type="AlphaFoldDB" id="A0A264VQ47"/>
<dbReference type="RefSeq" id="WP_094962339.1">
    <property type="nucleotide sequence ID" value="NZ_NOWC01000022.1"/>
</dbReference>
<reference evidence="2 3" key="1">
    <citation type="submission" date="2017-07" db="EMBL/GenBank/DDBJ databases">
        <title>blaIMP-27 on transferable plasmids in Proteus mirabilis and Providencia rettgeri.</title>
        <authorList>
            <person name="Potter R."/>
        </authorList>
    </citation>
    <scope>NUCLEOTIDE SEQUENCE [LARGE SCALE GENOMIC DNA]</scope>
    <source>
        <strain evidence="2 3">PR1</strain>
    </source>
</reference>
<accession>A0A264VQ47</accession>
<proteinExistence type="predicted"/>